<dbReference type="GO" id="GO:0033389">
    <property type="term" value="P:putrescine biosynthetic process from arginine, via agmatine"/>
    <property type="evidence" value="ECO:0007669"/>
    <property type="project" value="TreeGrafter"/>
</dbReference>
<dbReference type="NCBIfam" id="TIGR01230">
    <property type="entry name" value="agmatinase"/>
    <property type="match status" value="1"/>
</dbReference>
<keyword evidence="2 4" id="KW-0479">Metal-binding</keyword>
<dbReference type="Proteomes" id="UP000049983">
    <property type="component" value="Unassembled WGS sequence"/>
</dbReference>
<dbReference type="PIRSF" id="PIRSF036979">
    <property type="entry name" value="Arginase"/>
    <property type="match status" value="1"/>
</dbReference>
<gene>
    <name evidence="6" type="primary">gbh_3</name>
    <name evidence="6" type="ORF">LA5096_01247</name>
</gene>
<keyword evidence="7" id="KW-1185">Reference proteome</keyword>
<dbReference type="Gene3D" id="3.40.800.10">
    <property type="entry name" value="Ureohydrolase domain"/>
    <property type="match status" value="1"/>
</dbReference>
<evidence type="ECO:0000313" key="7">
    <source>
        <dbReference type="Proteomes" id="UP000049983"/>
    </source>
</evidence>
<dbReference type="AlphaFoldDB" id="A0A0M6ZVT7"/>
<reference evidence="7" key="1">
    <citation type="submission" date="2015-07" db="EMBL/GenBank/DDBJ databases">
        <authorList>
            <person name="Rodrigo-Torres Lidia"/>
            <person name="Arahal R.David."/>
        </authorList>
    </citation>
    <scope>NUCLEOTIDE SEQUENCE [LARGE SCALE GENOMIC DNA]</scope>
    <source>
        <strain evidence="7">CECT 5096</strain>
    </source>
</reference>
<comment type="similarity">
    <text evidence="1">Belongs to the arginase family. Agmatinase subfamily.</text>
</comment>
<name>A0A0M6ZVT7_9HYPH</name>
<dbReference type="CDD" id="cd11592">
    <property type="entry name" value="Agmatinase_PAH"/>
    <property type="match status" value="1"/>
</dbReference>
<evidence type="ECO:0000256" key="2">
    <source>
        <dbReference type="ARBA" id="ARBA00022723"/>
    </source>
</evidence>
<dbReference type="RefSeq" id="WP_055115653.1">
    <property type="nucleotide sequence ID" value="NZ_CXWA01000002.1"/>
</dbReference>
<dbReference type="PRINTS" id="PR00116">
    <property type="entry name" value="ARGINASE"/>
</dbReference>
<feature type="binding site" evidence="4">
    <location>
        <position position="156"/>
    </location>
    <ligand>
        <name>Mn(2+)</name>
        <dbReference type="ChEBI" id="CHEBI:29035"/>
        <label>1</label>
    </ligand>
</feature>
<feature type="binding site" evidence="4">
    <location>
        <position position="248"/>
    </location>
    <ligand>
        <name>Mn(2+)</name>
        <dbReference type="ChEBI" id="CHEBI:29035"/>
        <label>1</label>
    </ligand>
</feature>
<dbReference type="SUPFAM" id="SSF52768">
    <property type="entry name" value="Arginase/deacetylase"/>
    <property type="match status" value="1"/>
</dbReference>
<sequence>MLPKDADFQPVSGMKTPRFAALPTFMRLPHVNVDSADADKLDIGIAGVPFDSGTSNRPGPRHGPRQLRDLSTMIRTTHPRTGMNPFALVNCADLGDAPVNPMDIMESLDLITGFYDQIHERRIVPLTAGGDHLISFPVLRALGKEKPVGMVHFDAHTDMNDVYFGGSKYTHGTPFRRAIEQGYLDPRRTIQIGIRGIKYDASDFDWALEQGVRIVEIEELFERGVVDVMTEAREIVGSDETYVSFDIDSIDPSFAPGTGTPEIGGFTTFQAQQMVRALDGLNIIGGDLVEVSPPFDPTGGTAWVGVSIMFEILCVLARARDARS</sequence>
<feature type="binding site" evidence="4">
    <location>
        <position position="132"/>
    </location>
    <ligand>
        <name>Mn(2+)</name>
        <dbReference type="ChEBI" id="CHEBI:29035"/>
        <label>1</label>
    </ligand>
</feature>
<feature type="binding site" evidence="4">
    <location>
        <position position="158"/>
    </location>
    <ligand>
        <name>Mn(2+)</name>
        <dbReference type="ChEBI" id="CHEBI:29035"/>
        <label>1</label>
    </ligand>
</feature>
<dbReference type="OrthoDB" id="9788689at2"/>
<dbReference type="PANTHER" id="PTHR11358:SF26">
    <property type="entry name" value="GUANIDINO ACID HYDROLASE, MITOCHONDRIAL"/>
    <property type="match status" value="1"/>
</dbReference>
<accession>A0A0M6ZVT7</accession>
<dbReference type="InterPro" id="IPR020855">
    <property type="entry name" value="Ureohydrolase_Mn_BS"/>
</dbReference>
<proteinExistence type="inferred from homology"/>
<dbReference type="InterPro" id="IPR023696">
    <property type="entry name" value="Ureohydrolase_dom_sf"/>
</dbReference>
<dbReference type="EMBL" id="CXWC01000002">
    <property type="protein sequence ID" value="CTQ66848.1"/>
    <property type="molecule type" value="Genomic_DNA"/>
</dbReference>
<evidence type="ECO:0000313" key="6">
    <source>
        <dbReference type="EMBL" id="CTQ66848.1"/>
    </source>
</evidence>
<dbReference type="PROSITE" id="PS01053">
    <property type="entry name" value="ARGINASE_1"/>
    <property type="match status" value="1"/>
</dbReference>
<keyword evidence="3 5" id="KW-0378">Hydrolase</keyword>
<dbReference type="PANTHER" id="PTHR11358">
    <property type="entry name" value="ARGINASE/AGMATINASE"/>
    <property type="match status" value="1"/>
</dbReference>
<dbReference type="STRING" id="311410.LA5095_02391"/>
<dbReference type="PROSITE" id="PS51409">
    <property type="entry name" value="ARGINASE_2"/>
    <property type="match status" value="1"/>
</dbReference>
<organism evidence="6 7">
    <name type="scientific">Roseibium album</name>
    <dbReference type="NCBI Taxonomy" id="311410"/>
    <lineage>
        <taxon>Bacteria</taxon>
        <taxon>Pseudomonadati</taxon>
        <taxon>Pseudomonadota</taxon>
        <taxon>Alphaproteobacteria</taxon>
        <taxon>Hyphomicrobiales</taxon>
        <taxon>Stappiaceae</taxon>
        <taxon>Roseibium</taxon>
    </lineage>
</organism>
<evidence type="ECO:0000256" key="1">
    <source>
        <dbReference type="ARBA" id="ARBA00009227"/>
    </source>
</evidence>
<keyword evidence="4" id="KW-0464">Manganese</keyword>
<dbReference type="GO" id="GO:0008783">
    <property type="term" value="F:agmatinase activity"/>
    <property type="evidence" value="ECO:0007669"/>
    <property type="project" value="TreeGrafter"/>
</dbReference>
<feature type="binding site" evidence="4">
    <location>
        <position position="154"/>
    </location>
    <ligand>
        <name>Mn(2+)</name>
        <dbReference type="ChEBI" id="CHEBI:29035"/>
        <label>1</label>
    </ligand>
</feature>
<dbReference type="GO" id="GO:0046872">
    <property type="term" value="F:metal ion binding"/>
    <property type="evidence" value="ECO:0007669"/>
    <property type="project" value="UniProtKB-KW"/>
</dbReference>
<dbReference type="InterPro" id="IPR006035">
    <property type="entry name" value="Ureohydrolase"/>
</dbReference>
<protein>
    <submittedName>
        <fullName evidence="6">Guanidinobutyrase</fullName>
        <ecNumber evidence="6">3.5.3.7</ecNumber>
    </submittedName>
</protein>
<evidence type="ECO:0000256" key="5">
    <source>
        <dbReference type="RuleBase" id="RU003684"/>
    </source>
</evidence>
<dbReference type="GeneID" id="97668673"/>
<evidence type="ECO:0000256" key="3">
    <source>
        <dbReference type="ARBA" id="ARBA00022801"/>
    </source>
</evidence>
<dbReference type="Pfam" id="PF00491">
    <property type="entry name" value="Arginase"/>
    <property type="match status" value="1"/>
</dbReference>
<evidence type="ECO:0000256" key="4">
    <source>
        <dbReference type="PIRSR" id="PIRSR036979-1"/>
    </source>
</evidence>
<dbReference type="GO" id="GO:0047971">
    <property type="term" value="F:guanidinobutyrase activity"/>
    <property type="evidence" value="ECO:0007669"/>
    <property type="project" value="UniProtKB-EC"/>
</dbReference>
<dbReference type="EC" id="3.5.3.7" evidence="6"/>
<feature type="binding site" evidence="4">
    <location>
        <position position="246"/>
    </location>
    <ligand>
        <name>Mn(2+)</name>
        <dbReference type="ChEBI" id="CHEBI:29035"/>
        <label>1</label>
    </ligand>
</feature>
<comment type="cofactor">
    <cofactor evidence="4">
        <name>Mn(2+)</name>
        <dbReference type="ChEBI" id="CHEBI:29035"/>
    </cofactor>
    <text evidence="4">Binds 2 manganese ions per subunit.</text>
</comment>
<dbReference type="InterPro" id="IPR005925">
    <property type="entry name" value="Agmatinase-rel"/>
</dbReference>